<dbReference type="EMBL" id="CP020814">
    <property type="protein sequence ID" value="ARK31829.1"/>
    <property type="molecule type" value="Genomic_DNA"/>
</dbReference>
<accession>A0A1X9MEG2</accession>
<dbReference type="AlphaFoldDB" id="A0A1X9MEG2"/>
<evidence type="ECO:0000256" key="1">
    <source>
        <dbReference type="SAM" id="Phobius"/>
    </source>
</evidence>
<evidence type="ECO:0000313" key="2">
    <source>
        <dbReference type="EMBL" id="ARK31829.1"/>
    </source>
</evidence>
<keyword evidence="1" id="KW-0812">Transmembrane</keyword>
<sequence length="34" mass="3787">MEKQSKGEALTFVVSTTGCVLFIIGVLFYNIVMF</sequence>
<reference evidence="2 3" key="1">
    <citation type="submission" date="2017-04" db="EMBL/GenBank/DDBJ databases">
        <title>Bacillus krulwichiae AM31D Genome sequencing and assembly.</title>
        <authorList>
            <person name="Krulwich T.A."/>
            <person name="Anastor L."/>
            <person name="Ehrlich R."/>
            <person name="Ehrlich G.D."/>
            <person name="Janto B."/>
        </authorList>
    </citation>
    <scope>NUCLEOTIDE SEQUENCE [LARGE SCALE GENOMIC DNA]</scope>
    <source>
        <strain evidence="2 3">AM31D</strain>
    </source>
</reference>
<dbReference type="KEGG" id="bkw:BkAM31D_19425"/>
<protein>
    <submittedName>
        <fullName evidence="2">Uncharacterized protein</fullName>
    </submittedName>
</protein>
<proteinExistence type="predicted"/>
<evidence type="ECO:0000313" key="3">
    <source>
        <dbReference type="Proteomes" id="UP000193006"/>
    </source>
</evidence>
<keyword evidence="3" id="KW-1185">Reference proteome</keyword>
<dbReference type="PROSITE" id="PS51257">
    <property type="entry name" value="PROKAR_LIPOPROTEIN"/>
    <property type="match status" value="1"/>
</dbReference>
<name>A0A1X9MEG2_9BACI</name>
<gene>
    <name evidence="2" type="ORF">BkAM31D_19425</name>
</gene>
<dbReference type="Proteomes" id="UP000193006">
    <property type="component" value="Chromosome"/>
</dbReference>
<feature type="transmembrane region" description="Helical" evidence="1">
    <location>
        <begin position="12"/>
        <end position="32"/>
    </location>
</feature>
<organism evidence="2 3">
    <name type="scientific">Halalkalibacter krulwichiae</name>
    <dbReference type="NCBI Taxonomy" id="199441"/>
    <lineage>
        <taxon>Bacteria</taxon>
        <taxon>Bacillati</taxon>
        <taxon>Bacillota</taxon>
        <taxon>Bacilli</taxon>
        <taxon>Bacillales</taxon>
        <taxon>Bacillaceae</taxon>
        <taxon>Halalkalibacter</taxon>
    </lineage>
</organism>
<keyword evidence="1" id="KW-0472">Membrane</keyword>
<keyword evidence="1" id="KW-1133">Transmembrane helix</keyword>